<dbReference type="InterPro" id="IPR005467">
    <property type="entry name" value="His_kinase_dom"/>
</dbReference>
<dbReference type="EMBL" id="BARU01044048">
    <property type="protein sequence ID" value="GAH76326.1"/>
    <property type="molecule type" value="Genomic_DNA"/>
</dbReference>
<evidence type="ECO:0000256" key="4">
    <source>
        <dbReference type="ARBA" id="ARBA00022840"/>
    </source>
</evidence>
<dbReference type="GO" id="GO:0016301">
    <property type="term" value="F:kinase activity"/>
    <property type="evidence" value="ECO:0007669"/>
    <property type="project" value="UniProtKB-KW"/>
</dbReference>
<dbReference type="Pfam" id="PF02518">
    <property type="entry name" value="HATPase_c"/>
    <property type="match status" value="1"/>
</dbReference>
<evidence type="ECO:0000256" key="1">
    <source>
        <dbReference type="ARBA" id="ARBA00022679"/>
    </source>
</evidence>
<evidence type="ECO:0000259" key="6">
    <source>
        <dbReference type="PROSITE" id="PS50109"/>
    </source>
</evidence>
<evidence type="ECO:0000256" key="3">
    <source>
        <dbReference type="ARBA" id="ARBA00022777"/>
    </source>
</evidence>
<feature type="non-terminal residue" evidence="7">
    <location>
        <position position="150"/>
    </location>
</feature>
<dbReference type="InterPro" id="IPR036890">
    <property type="entry name" value="HATPase_C_sf"/>
</dbReference>
<evidence type="ECO:0000256" key="5">
    <source>
        <dbReference type="ARBA" id="ARBA00023012"/>
    </source>
</evidence>
<keyword evidence="5" id="KW-0902">Two-component regulatory system</keyword>
<dbReference type="Gene3D" id="3.30.565.10">
    <property type="entry name" value="Histidine kinase-like ATPase, C-terminal domain"/>
    <property type="match status" value="1"/>
</dbReference>
<comment type="caution">
    <text evidence="7">The sequence shown here is derived from an EMBL/GenBank/DDBJ whole genome shotgun (WGS) entry which is preliminary data.</text>
</comment>
<keyword evidence="2" id="KW-0547">Nucleotide-binding</keyword>
<proteinExistence type="predicted"/>
<reference evidence="7" key="1">
    <citation type="journal article" date="2014" name="Front. Microbiol.">
        <title>High frequency of phylogenetically diverse reductive dehalogenase-homologous genes in deep subseafloor sedimentary metagenomes.</title>
        <authorList>
            <person name="Kawai M."/>
            <person name="Futagami T."/>
            <person name="Toyoda A."/>
            <person name="Takaki Y."/>
            <person name="Nishi S."/>
            <person name="Hori S."/>
            <person name="Arai W."/>
            <person name="Tsubouchi T."/>
            <person name="Morono Y."/>
            <person name="Uchiyama I."/>
            <person name="Ito T."/>
            <person name="Fujiyama A."/>
            <person name="Inagaki F."/>
            <person name="Takami H."/>
        </authorList>
    </citation>
    <scope>NUCLEOTIDE SEQUENCE</scope>
    <source>
        <strain evidence="7">Expedition CK06-06</strain>
    </source>
</reference>
<dbReference type="PANTHER" id="PTHR43065:SF46">
    <property type="entry name" value="C4-DICARBOXYLATE TRANSPORT SENSOR PROTEIN DCTB"/>
    <property type="match status" value="1"/>
</dbReference>
<dbReference type="GO" id="GO:0000160">
    <property type="term" value="P:phosphorelay signal transduction system"/>
    <property type="evidence" value="ECO:0007669"/>
    <property type="project" value="UniProtKB-KW"/>
</dbReference>
<accession>X1I1N1</accession>
<dbReference type="PRINTS" id="PR00344">
    <property type="entry name" value="BCTRLSENSOR"/>
</dbReference>
<sequence length="150" mass="16539">MDADLPDDVKEDIGVIHKEAQRAAGVAKNLLTFARKQAPAKELTNMNSIIEGVLKLRAYEQKVNNIHVNTHLDPKLPEVIADYSQMQQVFINIILNAEAAILEAHNGGTLTVTTKKVNNSVKVSFTDSGPGIAKENLNRIFDPFFTTKEV</sequence>
<dbReference type="InterPro" id="IPR004358">
    <property type="entry name" value="Sig_transdc_His_kin-like_C"/>
</dbReference>
<keyword evidence="3" id="KW-0418">Kinase</keyword>
<keyword evidence="1" id="KW-0808">Transferase</keyword>
<dbReference type="InterPro" id="IPR003594">
    <property type="entry name" value="HATPase_dom"/>
</dbReference>
<keyword evidence="4" id="KW-0067">ATP-binding</keyword>
<evidence type="ECO:0000313" key="7">
    <source>
        <dbReference type="EMBL" id="GAH76326.1"/>
    </source>
</evidence>
<name>X1I1N1_9ZZZZ</name>
<feature type="domain" description="Histidine kinase" evidence="6">
    <location>
        <begin position="1"/>
        <end position="150"/>
    </location>
</feature>
<dbReference type="PROSITE" id="PS50109">
    <property type="entry name" value="HIS_KIN"/>
    <property type="match status" value="1"/>
</dbReference>
<dbReference type="GO" id="GO:0005524">
    <property type="term" value="F:ATP binding"/>
    <property type="evidence" value="ECO:0007669"/>
    <property type="project" value="UniProtKB-KW"/>
</dbReference>
<dbReference type="AlphaFoldDB" id="X1I1N1"/>
<organism evidence="7">
    <name type="scientific">marine sediment metagenome</name>
    <dbReference type="NCBI Taxonomy" id="412755"/>
    <lineage>
        <taxon>unclassified sequences</taxon>
        <taxon>metagenomes</taxon>
        <taxon>ecological metagenomes</taxon>
    </lineage>
</organism>
<dbReference type="PANTHER" id="PTHR43065">
    <property type="entry name" value="SENSOR HISTIDINE KINASE"/>
    <property type="match status" value="1"/>
</dbReference>
<evidence type="ECO:0000256" key="2">
    <source>
        <dbReference type="ARBA" id="ARBA00022741"/>
    </source>
</evidence>
<dbReference type="SUPFAM" id="SSF55874">
    <property type="entry name" value="ATPase domain of HSP90 chaperone/DNA topoisomerase II/histidine kinase"/>
    <property type="match status" value="1"/>
</dbReference>
<protein>
    <recommendedName>
        <fullName evidence="6">Histidine kinase domain-containing protein</fullName>
    </recommendedName>
</protein>
<gene>
    <name evidence="7" type="ORF">S03H2_67316</name>
</gene>